<feature type="compositionally biased region" description="Polar residues" evidence="1">
    <location>
        <begin position="576"/>
        <end position="586"/>
    </location>
</feature>
<dbReference type="EMBL" id="CP072748">
    <property type="protein sequence ID" value="QTX10567.1"/>
    <property type="molecule type" value="Genomic_DNA"/>
</dbReference>
<geneLocation type="plasmid" evidence="3">
    <name>pTfr446</name>
</geneLocation>
<dbReference type="RefSeq" id="WP_207249291.1">
    <property type="nucleotide sequence ID" value="NZ_JAFMPM010000005.1"/>
</dbReference>
<evidence type="ECO:0000313" key="5">
    <source>
        <dbReference type="Proteomes" id="UP000664466"/>
    </source>
</evidence>
<organism evidence="4">
    <name type="scientific">Thiothrix fructosivorans</name>
    <dbReference type="NCBI Taxonomy" id="111770"/>
    <lineage>
        <taxon>Bacteria</taxon>
        <taxon>Pseudomonadati</taxon>
        <taxon>Pseudomonadota</taxon>
        <taxon>Gammaproteobacteria</taxon>
        <taxon>Thiotrichales</taxon>
        <taxon>Thiotrichaceae</taxon>
        <taxon>Thiothrix</taxon>
    </lineage>
</organism>
<keyword evidence="2" id="KW-0812">Transmembrane</keyword>
<evidence type="ECO:0000313" key="3">
    <source>
        <dbReference type="EMBL" id="MBO0611777.1"/>
    </source>
</evidence>
<keyword evidence="3" id="KW-0614">Plasmid</keyword>
<dbReference type="AlphaFoldDB" id="A0A8B0SLG6"/>
<feature type="transmembrane region" description="Helical" evidence="2">
    <location>
        <begin position="56"/>
        <end position="76"/>
    </location>
</feature>
<feature type="region of interest" description="Disordered" evidence="1">
    <location>
        <begin position="571"/>
        <end position="594"/>
    </location>
</feature>
<feature type="transmembrane region" description="Helical" evidence="2">
    <location>
        <begin position="21"/>
        <end position="44"/>
    </location>
</feature>
<protein>
    <submittedName>
        <fullName evidence="4">Uncharacterized protein</fullName>
    </submittedName>
</protein>
<name>A0A8B0SLG6_9GAMM</name>
<dbReference type="Proteomes" id="UP000664466">
    <property type="component" value="Unassembled WGS sequence"/>
</dbReference>
<proteinExistence type="predicted"/>
<reference evidence="3 5" key="1">
    <citation type="submission" date="2021-03" db="EMBL/GenBank/DDBJ databases">
        <title>Draft genome and methylome analysis of Thiotrix fructosivoruns ATCC 49748.</title>
        <authorList>
            <person name="Fomenkov A."/>
            <person name="Grabovich M.Y."/>
            <person name="Roberts R.J."/>
        </authorList>
    </citation>
    <scope>NUCLEOTIDE SEQUENCE [LARGE SCALE GENOMIC DNA]</scope>
    <source>
        <strain evidence="3 5">ATCC 49748</strain>
        <plasmid evidence="3">pTfr446</plasmid>
    </source>
</reference>
<keyword evidence="2" id="KW-1133">Transmembrane helix</keyword>
<keyword evidence="5" id="KW-1185">Reference proteome</keyword>
<evidence type="ECO:0000256" key="1">
    <source>
        <dbReference type="SAM" id="MobiDB-lite"/>
    </source>
</evidence>
<evidence type="ECO:0000256" key="2">
    <source>
        <dbReference type="SAM" id="Phobius"/>
    </source>
</evidence>
<keyword evidence="2" id="KW-0472">Membrane</keyword>
<evidence type="ECO:0000313" key="4">
    <source>
        <dbReference type="EMBL" id="QTX10567.1"/>
    </source>
</evidence>
<accession>A0A8B0SLG6</accession>
<sequence length="698" mass="76799">MNNKKPFNAGLAYAEYKQRQLAYIIAAITAYLMSAYFVVGYFAGHLRIMEWDGSQWAQAIPSLGLVAVMTAYQFFLYSQGDTEGGKKATIIAVCVAVGFSLLSEIGQGMERDAIRMETKSQESPTYKAVIAAIGGATTGSYNPYSADLQNAEMKLAQCEERLSRGKEKHCEGAKARVEAVNKMIANGNASNQAKAIALAGTAKTMERDENNYHPLVNFIREVFGAGGTVASFLLSLTLISFFEYAFHYLGGQFAQSREYLMAHGYDVTRKLRQPPRKHDGSVTTYSNANETAPLSAFTNGANSARQTVGEYAQKVEAGLKASPEVIATEYARANYAHNQMMGDVQNVAGKVGDKLDELAGKPDQDVMNEMLKSIRTQLLNSELEPTVKALYPAIEKTLHDAGYETPKKTVMKLAENLLMHLSTKDNVLVKRGNEYQLAERWASDAPFIKESSGFKQSPEQRATVQRLYEEQLAEHERATHSGLSGENTIKYLAPKETDSPSPTSSVNVPRLSVEETVKRIHANVKQSGANSPEAIQAAVFDAYAGMANPAPLNDVILERIAEKIIPTNERAHSTNERTVCNEPTHSTNERAHSHDAEKELLEAMKDAQSKIEADILKEGYGLYEQWKAAILSGETKLTTRDGRSFVNAHLCQGKKRTITPEGMNALIVIWQARAAKEGVLLLNPRYTGKPPFPKYLLA</sequence>
<gene>
    <name evidence="4" type="ORF">J1836_018680</name>
    <name evidence="3" type="ORF">J1836_02385</name>
</gene>
<dbReference type="EMBL" id="JAFMPM010000005">
    <property type="protein sequence ID" value="MBO0611777.1"/>
    <property type="molecule type" value="Genomic_DNA"/>
</dbReference>
<reference evidence="4" key="2">
    <citation type="submission" date="2021-04" db="EMBL/GenBank/DDBJ databases">
        <title>Complete Genome and methylome analysis of Thiothrix fructosivorans ATCC 49748.</title>
        <authorList>
            <person name="Fomenkov A."/>
            <person name="Sun L."/>
            <person name="Vincze T."/>
            <person name="Grabovich M.Y."/>
            <person name="Roberts R.J."/>
        </authorList>
    </citation>
    <scope>NUCLEOTIDE SEQUENCE</scope>
    <source>
        <strain evidence="4">ATCC 49748</strain>
    </source>
</reference>